<dbReference type="Pfam" id="PF01547">
    <property type="entry name" value="SBP_bac_1"/>
    <property type="match status" value="1"/>
</dbReference>
<protein>
    <submittedName>
        <fullName evidence="4">Sugar ABC transporter substrate-binding protein</fullName>
    </submittedName>
</protein>
<keyword evidence="2" id="KW-0813">Transport</keyword>
<dbReference type="PANTHER" id="PTHR30061:SF50">
    <property type="entry name" value="MALTOSE_MALTODEXTRIN-BINDING PERIPLASMIC PROTEIN"/>
    <property type="match status" value="1"/>
</dbReference>
<dbReference type="InterPro" id="IPR006059">
    <property type="entry name" value="SBP"/>
</dbReference>
<dbReference type="CDD" id="cd13585">
    <property type="entry name" value="PBP2_TMBP_like"/>
    <property type="match status" value="1"/>
</dbReference>
<dbReference type="Proteomes" id="UP001499854">
    <property type="component" value="Unassembled WGS sequence"/>
</dbReference>
<comment type="similarity">
    <text evidence="1">Belongs to the bacterial solute-binding protein 1 family.</text>
</comment>
<keyword evidence="5" id="KW-1185">Reference proteome</keyword>
<dbReference type="RefSeq" id="WP_344660167.1">
    <property type="nucleotide sequence ID" value="NZ_BAAAQM010000037.1"/>
</dbReference>
<evidence type="ECO:0000313" key="4">
    <source>
        <dbReference type="EMBL" id="GAA1986649.1"/>
    </source>
</evidence>
<evidence type="ECO:0000256" key="1">
    <source>
        <dbReference type="ARBA" id="ARBA00008520"/>
    </source>
</evidence>
<sequence>MSIGTSGFSRRGFLSGSLLFVAGTVAACSSDPKSGGSSSSGGGSKTTTLNVWYHAYGEAGTQQAVMRYAAAFTKANPDIQVKVTWIPGDYSAKLNSSLLTADAPDVFELGDFNTGLVQSGQIAPLDDLYGADKSDFSTIDLDYVSAGGKIYGIKQVDDVIMLYYRKSLLAKAGIAVPQTFDDLANAAKELTTKTVKGLFVGNDGVGNAPDNAIWSNGGDLIKDGKAAFASPEAVEAVTACKRLYDDKSVLLGYTTDWWDASALTQGATAMQWGGLWSMPDMTKALGDDFGVAPWPAFKAGGKPVVRLGGWACLVNAKGKNVEAAKKYARWLWIEQTDLQKDFSESYGFHVPPRKSVAAAADKLQSGPAKETVDLVGKYAFTNPNTWSNAVSSIYGAAAAKAMTGQGDPAALLTAAAEKAQPEIDKQRV</sequence>
<dbReference type="Gene3D" id="3.40.190.10">
    <property type="entry name" value="Periplasmic binding protein-like II"/>
    <property type="match status" value="1"/>
</dbReference>
<dbReference type="PANTHER" id="PTHR30061">
    <property type="entry name" value="MALTOSE-BINDING PERIPLASMIC PROTEIN"/>
    <property type="match status" value="1"/>
</dbReference>
<reference evidence="4 5" key="1">
    <citation type="journal article" date="2019" name="Int. J. Syst. Evol. Microbiol.">
        <title>The Global Catalogue of Microorganisms (GCM) 10K type strain sequencing project: providing services to taxonomists for standard genome sequencing and annotation.</title>
        <authorList>
            <consortium name="The Broad Institute Genomics Platform"/>
            <consortium name="The Broad Institute Genome Sequencing Center for Infectious Disease"/>
            <person name="Wu L."/>
            <person name="Ma J."/>
        </authorList>
    </citation>
    <scope>NUCLEOTIDE SEQUENCE [LARGE SCALE GENOMIC DNA]</scope>
    <source>
        <strain evidence="4 5">JCM 16013</strain>
    </source>
</reference>
<evidence type="ECO:0000256" key="3">
    <source>
        <dbReference type="ARBA" id="ARBA00022729"/>
    </source>
</evidence>
<evidence type="ECO:0000313" key="5">
    <source>
        <dbReference type="Proteomes" id="UP001499854"/>
    </source>
</evidence>
<dbReference type="EMBL" id="BAAAQM010000037">
    <property type="protein sequence ID" value="GAA1986649.1"/>
    <property type="molecule type" value="Genomic_DNA"/>
</dbReference>
<dbReference type="PROSITE" id="PS51318">
    <property type="entry name" value="TAT"/>
    <property type="match status" value="1"/>
</dbReference>
<proteinExistence type="inferred from homology"/>
<name>A0ABN2SHB9_9ACTN</name>
<keyword evidence="3" id="KW-0732">Signal</keyword>
<dbReference type="SUPFAM" id="SSF53850">
    <property type="entry name" value="Periplasmic binding protein-like II"/>
    <property type="match status" value="1"/>
</dbReference>
<organism evidence="4 5">
    <name type="scientific">Catenulispora subtropica</name>
    <dbReference type="NCBI Taxonomy" id="450798"/>
    <lineage>
        <taxon>Bacteria</taxon>
        <taxon>Bacillati</taxon>
        <taxon>Actinomycetota</taxon>
        <taxon>Actinomycetes</taxon>
        <taxon>Catenulisporales</taxon>
        <taxon>Catenulisporaceae</taxon>
        <taxon>Catenulispora</taxon>
    </lineage>
</organism>
<evidence type="ECO:0000256" key="2">
    <source>
        <dbReference type="ARBA" id="ARBA00022448"/>
    </source>
</evidence>
<gene>
    <name evidence="4" type="ORF">GCM10009838_56560</name>
</gene>
<dbReference type="InterPro" id="IPR006311">
    <property type="entry name" value="TAT_signal"/>
</dbReference>
<accession>A0ABN2SHB9</accession>
<comment type="caution">
    <text evidence="4">The sequence shown here is derived from an EMBL/GenBank/DDBJ whole genome shotgun (WGS) entry which is preliminary data.</text>
</comment>